<reference evidence="3 4" key="1">
    <citation type="submission" date="2015-06" db="EMBL/GenBank/DDBJ databases">
        <title>Draft genome of the ant-associated black yeast Phialophora attae CBS 131958.</title>
        <authorList>
            <person name="Moreno L.F."/>
            <person name="Stielow B.J."/>
            <person name="de Hoog S."/>
            <person name="Vicente V.A."/>
            <person name="Weiss V.A."/>
            <person name="de Vries M."/>
            <person name="Cruz L.M."/>
            <person name="Souza E.M."/>
        </authorList>
    </citation>
    <scope>NUCLEOTIDE SEQUENCE [LARGE SCALE GENOMIC DNA]</scope>
    <source>
        <strain evidence="3 4">CBS 131958</strain>
    </source>
</reference>
<dbReference type="GeneID" id="28733915"/>
<dbReference type="VEuPathDB" id="FungiDB:AB675_2092"/>
<organism evidence="3 4">
    <name type="scientific">Cyphellophora attinorum</name>
    <dbReference type="NCBI Taxonomy" id="1664694"/>
    <lineage>
        <taxon>Eukaryota</taxon>
        <taxon>Fungi</taxon>
        <taxon>Dikarya</taxon>
        <taxon>Ascomycota</taxon>
        <taxon>Pezizomycotina</taxon>
        <taxon>Eurotiomycetes</taxon>
        <taxon>Chaetothyriomycetidae</taxon>
        <taxon>Chaetothyriales</taxon>
        <taxon>Cyphellophoraceae</taxon>
        <taxon>Cyphellophora</taxon>
    </lineage>
</organism>
<keyword evidence="1" id="KW-0289">Folate biosynthesis</keyword>
<evidence type="ECO:0000313" key="3">
    <source>
        <dbReference type="EMBL" id="KPI42654.1"/>
    </source>
</evidence>
<dbReference type="EMBL" id="LFJN01000006">
    <property type="protein sequence ID" value="KPI42654.1"/>
    <property type="molecule type" value="Genomic_DNA"/>
</dbReference>
<dbReference type="STRING" id="1664694.A0A0N1P2M8"/>
<dbReference type="GO" id="GO:0046656">
    <property type="term" value="P:folic acid biosynthetic process"/>
    <property type="evidence" value="ECO:0007669"/>
    <property type="project" value="UniProtKB-KW"/>
</dbReference>
<dbReference type="InterPro" id="IPR006157">
    <property type="entry name" value="FolB_dom"/>
</dbReference>
<dbReference type="SUPFAM" id="SSF55620">
    <property type="entry name" value="Tetrahydrobiopterin biosynthesis enzymes-like"/>
    <property type="match status" value="1"/>
</dbReference>
<evidence type="ECO:0000313" key="4">
    <source>
        <dbReference type="Proteomes" id="UP000038010"/>
    </source>
</evidence>
<comment type="caution">
    <text evidence="3">The sequence shown here is derived from an EMBL/GenBank/DDBJ whole genome shotgun (WGS) entry which is preliminary data.</text>
</comment>
<protein>
    <submittedName>
        <fullName evidence="3">Folic acid synthesis protein fol1</fullName>
    </submittedName>
</protein>
<gene>
    <name evidence="3" type="ORF">AB675_2092</name>
</gene>
<dbReference type="OrthoDB" id="5425486at2759"/>
<keyword evidence="4" id="KW-1185">Reference proteome</keyword>
<dbReference type="GO" id="GO:0004150">
    <property type="term" value="F:dihydroneopterin aldolase activity"/>
    <property type="evidence" value="ECO:0007669"/>
    <property type="project" value="InterPro"/>
</dbReference>
<dbReference type="AlphaFoldDB" id="A0A0N1P2M8"/>
<evidence type="ECO:0000259" key="2">
    <source>
        <dbReference type="Pfam" id="PF02152"/>
    </source>
</evidence>
<name>A0A0N1P2M8_9EURO</name>
<dbReference type="Proteomes" id="UP000038010">
    <property type="component" value="Unassembled WGS sequence"/>
</dbReference>
<evidence type="ECO:0000256" key="1">
    <source>
        <dbReference type="ARBA" id="ARBA00022909"/>
    </source>
</evidence>
<dbReference type="RefSeq" id="XP_018002617.1">
    <property type="nucleotide sequence ID" value="XM_018142035.1"/>
</dbReference>
<proteinExistence type="predicted"/>
<dbReference type="InterPro" id="IPR043133">
    <property type="entry name" value="GTP-CH-I_C/QueF"/>
</dbReference>
<feature type="domain" description="Dihydroneopterin aldolase/epimerase" evidence="2">
    <location>
        <begin position="4"/>
        <end position="103"/>
    </location>
</feature>
<dbReference type="Pfam" id="PF02152">
    <property type="entry name" value="FolB"/>
    <property type="match status" value="1"/>
</dbReference>
<accession>A0A0N1P2M8</accession>
<sequence>MDTVILRDLKFDLVVGRDAWRRPGKPQPVSITLNLQPSSNFEAAALQDDVNLTLDYGKLYKTVSTKIKDQIYGNVQGLMLDLASCINGYKLLGIDIVMPKAILEAHAGVHYHLRIDRSSEKVDASWSMALKGIGASCIIGVNPHEREHKQRISVDLIVGGSRSKLV</sequence>
<dbReference type="Gene3D" id="3.30.1130.10">
    <property type="match status" value="2"/>
</dbReference>